<proteinExistence type="predicted"/>
<protein>
    <submittedName>
        <fullName evidence="1">Uncharacterized protein</fullName>
    </submittedName>
</protein>
<comment type="caution">
    <text evidence="1">The sequence shown here is derived from an EMBL/GenBank/DDBJ whole genome shotgun (WGS) entry which is preliminary data.</text>
</comment>
<dbReference type="Proteomes" id="UP000746747">
    <property type="component" value="Unassembled WGS sequence"/>
</dbReference>
<keyword evidence="2" id="KW-1185">Reference proteome</keyword>
<accession>A0A8J2MAD6</accession>
<name>A0A8J2MAD6_9BILA</name>
<gene>
    <name evidence="1" type="ORF">CJOHNSTONI_LOCUS7730</name>
</gene>
<reference evidence="1" key="1">
    <citation type="submission" date="2021-09" db="EMBL/GenBank/DDBJ databases">
        <authorList>
            <consortium name="Pathogen Informatics"/>
        </authorList>
    </citation>
    <scope>NUCLEOTIDE SEQUENCE</scope>
</reference>
<organism evidence="1 2">
    <name type="scientific">Cercopithifilaria johnstoni</name>
    <dbReference type="NCBI Taxonomy" id="2874296"/>
    <lineage>
        <taxon>Eukaryota</taxon>
        <taxon>Metazoa</taxon>
        <taxon>Ecdysozoa</taxon>
        <taxon>Nematoda</taxon>
        <taxon>Chromadorea</taxon>
        <taxon>Rhabditida</taxon>
        <taxon>Spirurina</taxon>
        <taxon>Spiruromorpha</taxon>
        <taxon>Filarioidea</taxon>
        <taxon>Onchocercidae</taxon>
        <taxon>Cercopithifilaria</taxon>
    </lineage>
</organism>
<evidence type="ECO:0000313" key="2">
    <source>
        <dbReference type="Proteomes" id="UP000746747"/>
    </source>
</evidence>
<sequence length="87" mass="9755">MTPIDPQPLFSLSLPAKDKFKLAIGNAANGFSKRQSDHAVMVLEGNCRVSTAENDRYQLSRQDASVSRVRRNPLGRLFIFSKSSIFR</sequence>
<dbReference type="AlphaFoldDB" id="A0A8J2MAD6"/>
<dbReference type="EMBL" id="CAKAEH010001608">
    <property type="protein sequence ID" value="CAG9537978.1"/>
    <property type="molecule type" value="Genomic_DNA"/>
</dbReference>
<evidence type="ECO:0000313" key="1">
    <source>
        <dbReference type="EMBL" id="CAG9537978.1"/>
    </source>
</evidence>
<dbReference type="OrthoDB" id="5864120at2759"/>